<evidence type="ECO:0000313" key="6">
    <source>
        <dbReference type="EMBL" id="QAB16164.1"/>
    </source>
</evidence>
<dbReference type="InterPro" id="IPR000160">
    <property type="entry name" value="GGDEF_dom"/>
</dbReference>
<dbReference type="EMBL" id="CP035033">
    <property type="protein sequence ID" value="QAB16164.1"/>
    <property type="molecule type" value="Genomic_DNA"/>
</dbReference>
<evidence type="ECO:0000259" key="5">
    <source>
        <dbReference type="PROSITE" id="PS50887"/>
    </source>
</evidence>
<dbReference type="SUPFAM" id="SSF55073">
    <property type="entry name" value="Nucleotide cyclase"/>
    <property type="match status" value="1"/>
</dbReference>
<sequence length="598" mass="68927">MFDSIVRHKRLLLLTLGLLVLIQITSYYWISRINEQIETLRHQNIVQTLSQDLYHQISEKQAASTAIALTLANDVSHLLAEHNDVQYQAFNDLIAQITQKSNYKNLWVQVMDSDGDIVYRNWTKESTNDAPVSELKLLQAPRKDIITDSFDLTIRITTPIFHQKLRVGFLCLISHFNSIQRYFEGKHIQTLAVVPPELAQTMQHPFSEHRKGGFYIANLDPNPTLMKQITGADLHRWTSQNARPTVWQDKLVVAIPLRNLNKAPQGTLLAFYPLEATHRLDAGAELLTTKNITLIANITLTLLLLSGLVTFLIKKQRDYFQRIINAEEEIVLVSNGERLIDANQQLYNHFDNFRTDKRDCICDYFVEEDGFLQKYMGDQLWLDYLLEHRNDIHRAKCVLHGETYIFKLKAHTLLPGSNLAVVVLVDITELEALSEQLLEQSRIDELTQIGNRRFFNDYMEQQISLAKRHRHPLSLIFFDIDHFKKVNDVYGHQTGDVALRTVVDTLSTQLRESDVFFRVGGEEFMIVLAHHPLNQAKEIAERLRKRVERIQEASLPHLTISLGVAELDTHETLEQLLHRIDLALYEAKSNGRNCVCTA</sequence>
<dbReference type="InterPro" id="IPR043128">
    <property type="entry name" value="Rev_trsase/Diguanyl_cyclase"/>
</dbReference>
<name>A0A410H5E7_9GAMM</name>
<dbReference type="PANTHER" id="PTHR45138">
    <property type="entry name" value="REGULATORY COMPONENTS OF SENSORY TRANSDUCTION SYSTEM"/>
    <property type="match status" value="1"/>
</dbReference>
<evidence type="ECO:0000256" key="2">
    <source>
        <dbReference type="ARBA" id="ARBA00012528"/>
    </source>
</evidence>
<dbReference type="PROSITE" id="PS50887">
    <property type="entry name" value="GGDEF"/>
    <property type="match status" value="1"/>
</dbReference>
<dbReference type="EC" id="2.7.7.65" evidence="2"/>
<dbReference type="Pfam" id="PF00990">
    <property type="entry name" value="GGDEF"/>
    <property type="match status" value="1"/>
</dbReference>
<dbReference type="AlphaFoldDB" id="A0A410H5E7"/>
<dbReference type="InterPro" id="IPR050469">
    <property type="entry name" value="Diguanylate_Cyclase"/>
</dbReference>
<dbReference type="Proteomes" id="UP000285478">
    <property type="component" value="Chromosome"/>
</dbReference>
<proteinExistence type="predicted"/>
<protein>
    <recommendedName>
        <fullName evidence="2">diguanylate cyclase</fullName>
        <ecNumber evidence="2">2.7.7.65</ecNumber>
    </recommendedName>
</protein>
<evidence type="ECO:0000256" key="3">
    <source>
        <dbReference type="ARBA" id="ARBA00034247"/>
    </source>
</evidence>
<feature type="transmembrane region" description="Helical" evidence="4">
    <location>
        <begin position="294"/>
        <end position="313"/>
    </location>
</feature>
<keyword evidence="7" id="KW-1185">Reference proteome</keyword>
<keyword evidence="4" id="KW-0812">Transmembrane</keyword>
<dbReference type="FunFam" id="3.30.70.270:FF:000001">
    <property type="entry name" value="Diguanylate cyclase domain protein"/>
    <property type="match status" value="1"/>
</dbReference>
<organism evidence="6 7">
    <name type="scientific">Hydrogenovibrio thermophilus</name>
    <dbReference type="NCBI Taxonomy" id="265883"/>
    <lineage>
        <taxon>Bacteria</taxon>
        <taxon>Pseudomonadati</taxon>
        <taxon>Pseudomonadota</taxon>
        <taxon>Gammaproteobacteria</taxon>
        <taxon>Thiotrichales</taxon>
        <taxon>Piscirickettsiaceae</taxon>
        <taxon>Hydrogenovibrio</taxon>
    </lineage>
</organism>
<dbReference type="CDD" id="cd01949">
    <property type="entry name" value="GGDEF"/>
    <property type="match status" value="1"/>
</dbReference>
<dbReference type="InterPro" id="IPR029787">
    <property type="entry name" value="Nucleotide_cyclase"/>
</dbReference>
<keyword evidence="4" id="KW-0472">Membrane</keyword>
<dbReference type="GO" id="GO:0052621">
    <property type="term" value="F:diguanylate cyclase activity"/>
    <property type="evidence" value="ECO:0007669"/>
    <property type="project" value="UniProtKB-EC"/>
</dbReference>
<accession>A0A410H5E7</accession>
<comment type="cofactor">
    <cofactor evidence="1">
        <name>Mg(2+)</name>
        <dbReference type="ChEBI" id="CHEBI:18420"/>
    </cofactor>
</comment>
<reference evidence="6 7" key="1">
    <citation type="journal article" date="2018" name="Environ. Microbiol.">
        <title>Genomes of ubiquitous marine and hypersaline Hydrogenovibrio, Thiomicrorhabdus and Thiomicrospira spp. encode a diversity of mechanisms to sustain chemolithoautotrophy in heterogeneous environments.</title>
        <authorList>
            <person name="Scott K.M."/>
            <person name="Williams J."/>
            <person name="Porter C.M.B."/>
            <person name="Russel S."/>
            <person name="Harmer T.L."/>
            <person name="Paul J.H."/>
            <person name="Antonen K.M."/>
            <person name="Bridges M.K."/>
            <person name="Camper G.J."/>
            <person name="Campla C.K."/>
            <person name="Casella L.G."/>
            <person name="Chase E."/>
            <person name="Conrad J.W."/>
            <person name="Cruz M.C."/>
            <person name="Dunlap D.S."/>
            <person name="Duran L."/>
            <person name="Fahsbender E.M."/>
            <person name="Goldsmith D.B."/>
            <person name="Keeley R.F."/>
            <person name="Kondoff M.R."/>
            <person name="Kussy B.I."/>
            <person name="Lane M.K."/>
            <person name="Lawler S."/>
            <person name="Leigh B.A."/>
            <person name="Lewis C."/>
            <person name="Lostal L.M."/>
            <person name="Marking D."/>
            <person name="Mancera P.A."/>
            <person name="McClenthan E.C."/>
            <person name="McIntyre E.A."/>
            <person name="Mine J.A."/>
            <person name="Modi S."/>
            <person name="Moore B.D."/>
            <person name="Morgan W.A."/>
            <person name="Nelson K.M."/>
            <person name="Nguyen K.N."/>
            <person name="Ogburn N."/>
            <person name="Parrino D.G."/>
            <person name="Pedapudi A.D."/>
            <person name="Pelham R.P."/>
            <person name="Preece A.M."/>
            <person name="Rampersad E.A."/>
            <person name="Richardson J.C."/>
            <person name="Rodgers C.M."/>
            <person name="Schaffer B.L."/>
            <person name="Sheridan N.E."/>
            <person name="Solone M.R."/>
            <person name="Staley Z.R."/>
            <person name="Tabuchi M."/>
            <person name="Waide R.J."/>
            <person name="Wanjugi P.W."/>
            <person name="Young S."/>
            <person name="Clum A."/>
            <person name="Daum C."/>
            <person name="Huntemann M."/>
            <person name="Ivanova N."/>
            <person name="Kyrpides N."/>
            <person name="Mikhailova N."/>
            <person name="Palaniappan K."/>
            <person name="Pillay M."/>
            <person name="Reddy T.B.K."/>
            <person name="Shapiro N."/>
            <person name="Stamatis D."/>
            <person name="Varghese N."/>
            <person name="Woyke T."/>
            <person name="Boden R."/>
            <person name="Freyermuth S.K."/>
            <person name="Kerfeld C.A."/>
        </authorList>
    </citation>
    <scope>NUCLEOTIDE SEQUENCE [LARGE SCALE GENOMIC DNA]</scope>
    <source>
        <strain evidence="6 7">JR-2</strain>
    </source>
</reference>
<dbReference type="PANTHER" id="PTHR45138:SF9">
    <property type="entry name" value="DIGUANYLATE CYCLASE DGCM-RELATED"/>
    <property type="match status" value="1"/>
</dbReference>
<dbReference type="Gene3D" id="3.30.70.270">
    <property type="match status" value="1"/>
</dbReference>
<dbReference type="SMART" id="SM00267">
    <property type="entry name" value="GGDEF"/>
    <property type="match status" value="1"/>
</dbReference>
<evidence type="ECO:0000256" key="1">
    <source>
        <dbReference type="ARBA" id="ARBA00001946"/>
    </source>
</evidence>
<evidence type="ECO:0000256" key="4">
    <source>
        <dbReference type="SAM" id="Phobius"/>
    </source>
</evidence>
<gene>
    <name evidence="6" type="ORF">EPV75_11055</name>
</gene>
<keyword evidence="4" id="KW-1133">Transmembrane helix</keyword>
<feature type="domain" description="GGDEF" evidence="5">
    <location>
        <begin position="471"/>
        <end position="598"/>
    </location>
</feature>
<dbReference type="RefSeq" id="WP_128385425.1">
    <property type="nucleotide sequence ID" value="NZ_CP035033.1"/>
</dbReference>
<comment type="catalytic activity">
    <reaction evidence="3">
        <text>2 GTP = 3',3'-c-di-GMP + 2 diphosphate</text>
        <dbReference type="Rhea" id="RHEA:24898"/>
        <dbReference type="ChEBI" id="CHEBI:33019"/>
        <dbReference type="ChEBI" id="CHEBI:37565"/>
        <dbReference type="ChEBI" id="CHEBI:58805"/>
        <dbReference type="EC" id="2.7.7.65"/>
    </reaction>
</comment>
<dbReference type="NCBIfam" id="TIGR00254">
    <property type="entry name" value="GGDEF"/>
    <property type="match status" value="1"/>
</dbReference>
<evidence type="ECO:0000313" key="7">
    <source>
        <dbReference type="Proteomes" id="UP000285478"/>
    </source>
</evidence>
<dbReference type="KEGG" id="htr:EPV75_11055"/>